<dbReference type="Gene3D" id="1.20.58.1780">
    <property type="match status" value="1"/>
</dbReference>
<evidence type="ECO:0000259" key="6">
    <source>
        <dbReference type="Pfam" id="PF03177"/>
    </source>
</evidence>
<dbReference type="InterPro" id="IPR014908">
    <property type="entry name" value="Nucleoporin_Nup133/Nup155_N"/>
</dbReference>
<dbReference type="InterPro" id="IPR042533">
    <property type="entry name" value="Nucleoporin_Nup155_C_1"/>
</dbReference>
<feature type="domain" description="Nucleoporin Nup133/Nup155-like C-terminal" evidence="6">
    <location>
        <begin position="617"/>
        <end position="1290"/>
    </location>
</feature>
<dbReference type="OrthoDB" id="6335686at2759"/>
<dbReference type="InterPro" id="IPR007187">
    <property type="entry name" value="Nucleoporin_Nup133/Nup155_C"/>
</dbReference>
<dbReference type="CTD" id="34527"/>
<dbReference type="Pfam" id="PF08801">
    <property type="entry name" value="Nucleoporin_N"/>
    <property type="match status" value="1"/>
</dbReference>
<dbReference type="PANTHER" id="PTHR10350:SF6">
    <property type="entry name" value="NUCLEAR PORE COMPLEX PROTEIN NUP155"/>
    <property type="match status" value="1"/>
</dbReference>
<evidence type="ECO:0000256" key="1">
    <source>
        <dbReference type="ARBA" id="ARBA00004123"/>
    </source>
</evidence>
<gene>
    <name evidence="9" type="primary">LOC108676692</name>
</gene>
<dbReference type="KEGG" id="hazt:108676692"/>
<dbReference type="InterPro" id="IPR042537">
    <property type="entry name" value="Nucleoporin_Nup155_C_2"/>
</dbReference>
<evidence type="ECO:0000313" key="8">
    <source>
        <dbReference type="Proteomes" id="UP000694843"/>
    </source>
</evidence>
<evidence type="ECO:0000256" key="3">
    <source>
        <dbReference type="ARBA" id="ARBA00022448"/>
    </source>
</evidence>
<feature type="compositionally biased region" description="Pro residues" evidence="5">
    <location>
        <begin position="934"/>
        <end position="944"/>
    </location>
</feature>
<keyword evidence="4" id="KW-0539">Nucleus</keyword>
<dbReference type="Gene3D" id="1.20.120.1880">
    <property type="entry name" value="Nucleoporin, helical C-terminal domain"/>
    <property type="match status" value="1"/>
</dbReference>
<dbReference type="GO" id="GO:0006606">
    <property type="term" value="P:protein import into nucleus"/>
    <property type="evidence" value="ECO:0007669"/>
    <property type="project" value="TreeGrafter"/>
</dbReference>
<dbReference type="GO" id="GO:0000972">
    <property type="term" value="P:transcription-dependent tethering of RNA polymerase II gene DNA at nuclear periphery"/>
    <property type="evidence" value="ECO:0007669"/>
    <property type="project" value="TreeGrafter"/>
</dbReference>
<evidence type="ECO:0000256" key="2">
    <source>
        <dbReference type="ARBA" id="ARBA00007373"/>
    </source>
</evidence>
<name>A0A8B7P2Q4_HYAAZ</name>
<evidence type="ECO:0000313" key="9">
    <source>
        <dbReference type="RefSeq" id="XP_018020302.1"/>
    </source>
</evidence>
<feature type="region of interest" description="Disordered" evidence="5">
    <location>
        <begin position="584"/>
        <end position="613"/>
    </location>
</feature>
<evidence type="ECO:0000256" key="5">
    <source>
        <dbReference type="SAM" id="MobiDB-lite"/>
    </source>
</evidence>
<feature type="domain" description="Nucleoporin Nup133/Nup155-like N-terminal" evidence="7">
    <location>
        <begin position="84"/>
        <end position="496"/>
    </location>
</feature>
<dbReference type="GO" id="GO:0044611">
    <property type="term" value="C:nuclear pore inner ring"/>
    <property type="evidence" value="ECO:0007669"/>
    <property type="project" value="TreeGrafter"/>
</dbReference>
<sequence length="1316" mass="142142">MKPGKMLENTLNSSIMAGQQEEAADLDTAGRMLEKHIAYDSCFPALTDKLQIMPKGGVTVSGLSESDYPCGSGSSSSNAALRHLHTMRKVPLPKELLHHFQHMQCNCMMGLFPEIGRAWLTIDSAIYVWMYKDGSDLAYFDGLQDTILAVALIKPKPGVFKPYIEHLLVLTTPSELLLLGVTFSQALEDDSTSCLTLLPEPLFSVANDGVVLATVTATSTGRLFMGGRDGALWELLYQAEEGWFSRKCQKVNHSRSALASLLPSFLTLSEQDCLIQIDVDESRCCLFTLSERGSISLYDIEGGACTRVATLTHATIMTAASAAARTVDKANFKSIVSICALTASEASWLHLLAFTSCGVRLYFTATAAASPASARPHHLQLVHVRLPPGFSANSLTHRPTRVHKALYSNGCSVLCASEAPDSDVLWSVSPEQFPQHATLAESAAVLAVDGVIWAIADVTPTSRWCATSSEPRSPLVVTQLHQPPRELVVLSAAGAHLLTCLRPVDQLRHLLQDGRGADSVLVKEFFSALGSTQACSVALLLATDPSPAATQVAQAATQCLFRYGSAAPAALAASSQLHQSYSFHPTQMSTPAGVQQQQGSASDSRAVATQQSTEDSSALHTSLYLHLARILRPVWAAPLLPTDPSTQLSESSLSSEECVYLARHVELLARFIGNPPDGTPSQPPPPTSGSHTNGGLVARCSSGDEARSIAAVLQLLRHLLQLLRLWALLTNNQLPAIISQLPTAEQEQLRGLTLRDLALSGSSVCRALVMALLDRYHGDEASVSTISRQLRSSCPSLYRAEDAQLSAASQLILSARTAASPADRDAAFAQAVTLCKGVGGCVNVAGVAAQLAGGGCYTGLVDLALSVAAQRDEEGRALLFYKAGRPSHDTKGHAAFTTRMECYRVIMEHLAQLMGSSSGSGGQELSSPASVPRRPGPPAPPCAPPHEASSQAQQMMEMVCRSGDELAQVSLIQWLLDSGRTDQVLALQCPALEGFLKAPPTPRLDLLWRLYERNKEYYNAARTLALLADQPGSTCLRERVEQLSRALMCLSACEMNTATAFTDFLLHLEEKKEVARVQLMVLEGVRAAGADETTMQRLDSSLLDITTLYEQFAEPYGLWRCKLAIVACAGHSEPQLVQSLWSHIIDEELQQSQGAPVSERLDRLAASLKALAHLYSSSPSYFPLEHIIRLCEVQSVRLKAASEGCVGWLVSALLSCGVTISRLLTTYHTLYRSGESVWETEREPHHLLRVMAYLFNHLLECPPASLTPHDRRLLKELSLDRLASYLTDLDASAEPSAGLLAAHLRTCQVQLERSFA</sequence>
<feature type="region of interest" description="Disordered" evidence="5">
    <location>
        <begin position="915"/>
        <end position="953"/>
    </location>
</feature>
<reference evidence="9" key="1">
    <citation type="submission" date="2025-08" db="UniProtKB">
        <authorList>
            <consortium name="RefSeq"/>
        </authorList>
    </citation>
    <scope>IDENTIFICATION</scope>
    <source>
        <tissue evidence="9">Whole organism</tissue>
    </source>
</reference>
<protein>
    <submittedName>
        <fullName evidence="9">Nuclear pore complex protein Nup155 isoform X1</fullName>
    </submittedName>
</protein>
<keyword evidence="8" id="KW-1185">Reference proteome</keyword>
<dbReference type="GO" id="GO:0006405">
    <property type="term" value="P:RNA export from nucleus"/>
    <property type="evidence" value="ECO:0007669"/>
    <property type="project" value="TreeGrafter"/>
</dbReference>
<dbReference type="GeneID" id="108676692"/>
<feature type="region of interest" description="Disordered" evidence="5">
    <location>
        <begin position="672"/>
        <end position="697"/>
    </location>
</feature>
<dbReference type="InterPro" id="IPR004870">
    <property type="entry name" value="Nucleoporin_Nup155"/>
</dbReference>
<dbReference type="PANTHER" id="PTHR10350">
    <property type="entry name" value="NUCLEAR PORE COMPLEX PROTEIN NUP155"/>
    <property type="match status" value="1"/>
</dbReference>
<keyword evidence="3" id="KW-0813">Transport</keyword>
<evidence type="ECO:0000259" key="7">
    <source>
        <dbReference type="Pfam" id="PF08801"/>
    </source>
</evidence>
<dbReference type="RefSeq" id="XP_018020302.1">
    <property type="nucleotide sequence ID" value="XM_018164813.2"/>
</dbReference>
<dbReference type="GO" id="GO:0017056">
    <property type="term" value="F:structural constituent of nuclear pore"/>
    <property type="evidence" value="ECO:0007669"/>
    <property type="project" value="InterPro"/>
</dbReference>
<proteinExistence type="inferred from homology"/>
<dbReference type="Gene3D" id="1.25.40.450">
    <property type="entry name" value="Nucleoporin, helical domain, N-terminal subdomain"/>
    <property type="match status" value="1"/>
</dbReference>
<feature type="compositionally biased region" description="Pro residues" evidence="5">
    <location>
        <begin position="677"/>
        <end position="687"/>
    </location>
</feature>
<dbReference type="GO" id="GO:0036228">
    <property type="term" value="P:protein localization to nuclear inner membrane"/>
    <property type="evidence" value="ECO:0007669"/>
    <property type="project" value="TreeGrafter"/>
</dbReference>
<evidence type="ECO:0000256" key="4">
    <source>
        <dbReference type="ARBA" id="ARBA00023242"/>
    </source>
</evidence>
<dbReference type="Gene3D" id="1.25.40.440">
    <property type="entry name" value="Nucleoporin, helical domain, central subdomain"/>
    <property type="match status" value="1"/>
</dbReference>
<organism evidence="8 9">
    <name type="scientific">Hyalella azteca</name>
    <name type="common">Amphipod</name>
    <dbReference type="NCBI Taxonomy" id="294128"/>
    <lineage>
        <taxon>Eukaryota</taxon>
        <taxon>Metazoa</taxon>
        <taxon>Ecdysozoa</taxon>
        <taxon>Arthropoda</taxon>
        <taxon>Crustacea</taxon>
        <taxon>Multicrustacea</taxon>
        <taxon>Malacostraca</taxon>
        <taxon>Eumalacostraca</taxon>
        <taxon>Peracarida</taxon>
        <taxon>Amphipoda</taxon>
        <taxon>Senticaudata</taxon>
        <taxon>Talitrida</taxon>
        <taxon>Talitroidea</taxon>
        <taxon>Hyalellidae</taxon>
        <taxon>Hyalella</taxon>
    </lineage>
</organism>
<comment type="similarity">
    <text evidence="2">Belongs to the non-repetitive/WGA-negative nucleoporin family.</text>
</comment>
<dbReference type="InterPro" id="IPR042538">
    <property type="entry name" value="Nucleoporin_Nup155_C_3"/>
</dbReference>
<dbReference type="Proteomes" id="UP000694843">
    <property type="component" value="Unplaced"/>
</dbReference>
<comment type="subcellular location">
    <subcellularLocation>
        <location evidence="1">Nucleus</location>
    </subcellularLocation>
</comment>
<accession>A0A8B7P2Q4</accession>
<dbReference type="Pfam" id="PF03177">
    <property type="entry name" value="Nucleoporin_C"/>
    <property type="match status" value="1"/>
</dbReference>